<evidence type="ECO:0000313" key="1">
    <source>
        <dbReference type="EMBL" id="TDT42935.1"/>
    </source>
</evidence>
<keyword evidence="2" id="KW-1185">Reference proteome</keyword>
<dbReference type="Proteomes" id="UP000295830">
    <property type="component" value="Unassembled WGS sequence"/>
</dbReference>
<dbReference type="RefSeq" id="WP_341776775.1">
    <property type="nucleotide sequence ID" value="NZ_SOAX01000002.1"/>
</dbReference>
<dbReference type="Pfam" id="PF02089">
    <property type="entry name" value="Palm_thioest"/>
    <property type="match status" value="1"/>
</dbReference>
<gene>
    <name evidence="1" type="ORF">DES49_0735</name>
</gene>
<dbReference type="PANTHER" id="PTHR37946">
    <property type="entry name" value="SLL1969 PROTEIN"/>
    <property type="match status" value="1"/>
</dbReference>
<dbReference type="AlphaFoldDB" id="A0A4R7JXQ2"/>
<evidence type="ECO:0000313" key="2">
    <source>
        <dbReference type="Proteomes" id="UP000295830"/>
    </source>
</evidence>
<organism evidence="1 2">
    <name type="scientific">Halospina denitrificans</name>
    <dbReference type="NCBI Taxonomy" id="332522"/>
    <lineage>
        <taxon>Bacteria</taxon>
        <taxon>Pseudomonadati</taxon>
        <taxon>Pseudomonadota</taxon>
        <taxon>Gammaproteobacteria</taxon>
        <taxon>Halospina</taxon>
    </lineage>
</organism>
<name>A0A4R7JXQ2_9GAMM</name>
<dbReference type="Gene3D" id="3.40.50.1820">
    <property type="entry name" value="alpha/beta hydrolase"/>
    <property type="match status" value="1"/>
</dbReference>
<comment type="caution">
    <text evidence="1">The sequence shown here is derived from an EMBL/GenBank/DDBJ whole genome shotgun (WGS) entry which is preliminary data.</text>
</comment>
<dbReference type="PANTHER" id="PTHR37946:SF1">
    <property type="entry name" value="SLL1969 PROTEIN"/>
    <property type="match status" value="1"/>
</dbReference>
<reference evidence="1 2" key="1">
    <citation type="submission" date="2019-03" db="EMBL/GenBank/DDBJ databases">
        <title>Genomic Encyclopedia of Type Strains, Phase IV (KMG-IV): sequencing the most valuable type-strain genomes for metagenomic binning, comparative biology and taxonomic classification.</title>
        <authorList>
            <person name="Goeker M."/>
        </authorList>
    </citation>
    <scope>NUCLEOTIDE SEQUENCE [LARGE SCALE GENOMIC DNA]</scope>
    <source>
        <strain evidence="1 2">DSM 15505</strain>
    </source>
</reference>
<accession>A0A4R7JXQ2</accession>
<sequence length="245" mass="26592">MTMRTALLLLLLGLYSAPLVASECVILLHGLVRTSDSMADLEYALKDDGYFVSNIDYPSRDMRVQPLAEEAVPKGLRECREAGANPVNFVTHSLGGILVRQYYSQNSPENVNRVVMLGPPNQGSAVVDNLKNMPGFDLLNGPAGRQLGTGDNSVPDDLGPVNFETGIIAGTESINLILSTFLEEPNDGKVSVEAAKVEGMCSFVTLPAMHPFMMQNENVIQEVRNFLKTGSFGSEHAQNLDCAFR</sequence>
<dbReference type="SUPFAM" id="SSF53474">
    <property type="entry name" value="alpha/beta-Hydrolases"/>
    <property type="match status" value="1"/>
</dbReference>
<dbReference type="InterPro" id="IPR029058">
    <property type="entry name" value="AB_hydrolase_fold"/>
</dbReference>
<evidence type="ECO:0008006" key="3">
    <source>
        <dbReference type="Google" id="ProtNLM"/>
    </source>
</evidence>
<dbReference type="EMBL" id="SOAX01000002">
    <property type="protein sequence ID" value="TDT42935.1"/>
    <property type="molecule type" value="Genomic_DNA"/>
</dbReference>
<proteinExistence type="predicted"/>
<protein>
    <recommendedName>
        <fullName evidence="3">Alpha/beta hydrolase family protein</fullName>
    </recommendedName>
</protein>